<evidence type="ECO:0000313" key="12">
    <source>
        <dbReference type="EMBL" id="ORX59706.1"/>
    </source>
</evidence>
<dbReference type="CDD" id="cd00174">
    <property type="entry name" value="SH3"/>
    <property type="match status" value="1"/>
</dbReference>
<dbReference type="InterPro" id="IPR027267">
    <property type="entry name" value="AH/BAR_dom_sf"/>
</dbReference>
<dbReference type="Proteomes" id="UP000242146">
    <property type="component" value="Unassembled WGS sequence"/>
</dbReference>
<dbReference type="Pfam" id="PF00611">
    <property type="entry name" value="FCH"/>
    <property type="match status" value="1"/>
</dbReference>
<dbReference type="InterPro" id="IPR001060">
    <property type="entry name" value="FCH_dom"/>
</dbReference>
<dbReference type="SUPFAM" id="SSF103657">
    <property type="entry name" value="BAR/IMD domain-like"/>
    <property type="match status" value="1"/>
</dbReference>
<evidence type="ECO:0000313" key="13">
    <source>
        <dbReference type="Proteomes" id="UP000242146"/>
    </source>
</evidence>
<dbReference type="EMBL" id="MCGT01000005">
    <property type="protein sequence ID" value="ORX59706.1"/>
    <property type="molecule type" value="Genomic_DNA"/>
</dbReference>
<keyword evidence="4" id="KW-0597">Phosphoprotein</keyword>
<dbReference type="GO" id="GO:0030036">
    <property type="term" value="P:actin cytoskeleton organization"/>
    <property type="evidence" value="ECO:0007669"/>
    <property type="project" value="UniProtKB-ARBA"/>
</dbReference>
<dbReference type="Pfam" id="PF14604">
    <property type="entry name" value="SH3_9"/>
    <property type="match status" value="1"/>
</dbReference>
<dbReference type="STRING" id="101127.A0A1X2GRK6"/>
<evidence type="ECO:0000256" key="5">
    <source>
        <dbReference type="ARBA" id="ARBA00023212"/>
    </source>
</evidence>
<dbReference type="GO" id="GO:0120104">
    <property type="term" value="C:mitotic actomyosin contractile ring, proximal layer"/>
    <property type="evidence" value="ECO:0007669"/>
    <property type="project" value="TreeGrafter"/>
</dbReference>
<dbReference type="InterPro" id="IPR001452">
    <property type="entry name" value="SH3_domain"/>
</dbReference>
<evidence type="ECO:0000256" key="3">
    <source>
        <dbReference type="ARBA" id="ARBA00022490"/>
    </source>
</evidence>
<evidence type="ECO:0008006" key="14">
    <source>
        <dbReference type="Google" id="ProtNLM"/>
    </source>
</evidence>
<feature type="region of interest" description="Disordered" evidence="9">
    <location>
        <begin position="484"/>
        <end position="589"/>
    </location>
</feature>
<keyword evidence="7 8" id="KW-0175">Coiled coil</keyword>
<evidence type="ECO:0000259" key="10">
    <source>
        <dbReference type="PROSITE" id="PS50002"/>
    </source>
</evidence>
<organism evidence="12 13">
    <name type="scientific">Hesseltinella vesiculosa</name>
    <dbReference type="NCBI Taxonomy" id="101127"/>
    <lineage>
        <taxon>Eukaryota</taxon>
        <taxon>Fungi</taxon>
        <taxon>Fungi incertae sedis</taxon>
        <taxon>Mucoromycota</taxon>
        <taxon>Mucoromycotina</taxon>
        <taxon>Mucoromycetes</taxon>
        <taxon>Mucorales</taxon>
        <taxon>Cunninghamellaceae</taxon>
        <taxon>Hesseltinella</taxon>
    </lineage>
</organism>
<dbReference type="PANTHER" id="PTHR23065">
    <property type="entry name" value="PROLINE-SERINE-THREONINE PHOSPHATASE INTERACTING PROTEIN 1"/>
    <property type="match status" value="1"/>
</dbReference>
<keyword evidence="3" id="KW-0963">Cytoplasm</keyword>
<proteinExistence type="predicted"/>
<dbReference type="SUPFAM" id="SSF50044">
    <property type="entry name" value="SH3-domain"/>
    <property type="match status" value="1"/>
</dbReference>
<dbReference type="OrthoDB" id="27823at2759"/>
<feature type="compositionally biased region" description="Basic and acidic residues" evidence="9">
    <location>
        <begin position="687"/>
        <end position="715"/>
    </location>
</feature>
<dbReference type="InterPro" id="IPR036028">
    <property type="entry name" value="SH3-like_dom_sf"/>
</dbReference>
<dbReference type="Gene3D" id="2.30.30.40">
    <property type="entry name" value="SH3 Domains"/>
    <property type="match status" value="1"/>
</dbReference>
<evidence type="ECO:0000259" key="11">
    <source>
        <dbReference type="PROSITE" id="PS51741"/>
    </source>
</evidence>
<dbReference type="GO" id="GO:0009898">
    <property type="term" value="C:cytoplasmic side of plasma membrane"/>
    <property type="evidence" value="ECO:0007669"/>
    <property type="project" value="TreeGrafter"/>
</dbReference>
<dbReference type="SMART" id="SM00055">
    <property type="entry name" value="FCH"/>
    <property type="match status" value="1"/>
</dbReference>
<keyword evidence="13" id="KW-1185">Reference proteome</keyword>
<dbReference type="GO" id="GO:0005543">
    <property type="term" value="F:phospholipid binding"/>
    <property type="evidence" value="ECO:0007669"/>
    <property type="project" value="TreeGrafter"/>
</dbReference>
<dbReference type="SMART" id="SM00326">
    <property type="entry name" value="SH3"/>
    <property type="match status" value="1"/>
</dbReference>
<evidence type="ECO:0000256" key="1">
    <source>
        <dbReference type="ARBA" id="ARBA00004245"/>
    </source>
</evidence>
<keyword evidence="5" id="KW-0206">Cytoskeleton</keyword>
<name>A0A1X2GRK6_9FUNG</name>
<feature type="domain" description="F-BAR" evidence="11">
    <location>
        <begin position="6"/>
        <end position="247"/>
    </location>
</feature>
<protein>
    <recommendedName>
        <fullName evidence="14">SH3 domain-containing protein</fullName>
    </recommendedName>
</protein>
<gene>
    <name evidence="12" type="ORF">DM01DRAFT_1405204</name>
</gene>
<feature type="coiled-coil region" evidence="8">
    <location>
        <begin position="136"/>
        <end position="187"/>
    </location>
</feature>
<feature type="compositionally biased region" description="Polar residues" evidence="9">
    <location>
        <begin position="757"/>
        <end position="773"/>
    </location>
</feature>
<evidence type="ECO:0000256" key="6">
    <source>
        <dbReference type="PROSITE-ProRule" id="PRU00192"/>
    </source>
</evidence>
<evidence type="ECO:0000256" key="9">
    <source>
        <dbReference type="SAM" id="MobiDB-lite"/>
    </source>
</evidence>
<dbReference type="PROSITE" id="PS51741">
    <property type="entry name" value="F_BAR"/>
    <property type="match status" value="1"/>
</dbReference>
<comment type="subcellular location">
    <subcellularLocation>
        <location evidence="1">Cytoplasm</location>
        <location evidence="1">Cytoskeleton</location>
    </subcellularLocation>
</comment>
<accession>A0A1X2GRK6</accession>
<feature type="compositionally biased region" description="Low complexity" evidence="9">
    <location>
        <begin position="637"/>
        <end position="678"/>
    </location>
</feature>
<dbReference type="Gene3D" id="1.20.1270.60">
    <property type="entry name" value="Arfaptin homology (AH) domain/BAR domain"/>
    <property type="match status" value="1"/>
</dbReference>
<evidence type="ECO:0000256" key="2">
    <source>
        <dbReference type="ARBA" id="ARBA00022443"/>
    </source>
</evidence>
<evidence type="ECO:0000256" key="4">
    <source>
        <dbReference type="ARBA" id="ARBA00022553"/>
    </source>
</evidence>
<feature type="region of interest" description="Disordered" evidence="9">
    <location>
        <begin position="731"/>
        <end position="773"/>
    </location>
</feature>
<comment type="caution">
    <text evidence="12">The sequence shown here is derived from an EMBL/GenBank/DDBJ whole genome shotgun (WGS) entry which is preliminary data.</text>
</comment>
<dbReference type="PROSITE" id="PS50002">
    <property type="entry name" value="SH3"/>
    <property type="match status" value="1"/>
</dbReference>
<feature type="domain" description="SH3" evidence="10">
    <location>
        <begin position="808"/>
        <end position="870"/>
    </location>
</feature>
<sequence>MPVSTLRFSSAFKDEQDQGIPVLVHKLKSGEQTYHELKAIYEKRAHIERQYGQQLLELSQLALGEQELGTLYASMETIPLAFEATARAHLDMADQLLHALTSPLVSFMKDQLDVILAQSQQIDQSQQLKCLHQAHVKKLQNAVDEAKENLARKQQANESIEIAQTALAQADQQLVAATETLDEVVHKFDDDWRSSCDIYQDLEERRINFIRSNLWAFANMMSSVYIVDDRGCENMRMGLEKTIVSMDIEEIIRRFGTCKGAIDNAYPSPISASSPPKPDPCHLDQIHPSIITSPSTSILPSTPQHEQQVISSPASIHSTTPSVISESHRSSTASSTVSAMAAASALAARPDLPTMSPAPPVHSVPIATTSTIESPGSQHQLSITTNVATMKPSSYHPKVPASSTPIQQTAVDPALVPVNSAPYHSTSASSSSVQMVEPPSYPANAATTATQAQPMHWNVPSATPHPPYTLTSAFQTPASLASTHPASTLASIGSPTSSPLPDDSQSTLQTASRQRQQRAPKPREEKWTFSTSKRASNAPPANGSHLPPHDPSQYPVLASSKLKSNYLDPSLHPPPNPASHDQPKLPIYRNSYIGSTSSLTMEVAPPISQPPKQRPMSSYIPARTQYVDPTTVKKDLPSSSSQPSLAIASSNNSSAVSLNKPDFLPAPAATAHPQPQHQGIRPPNWGDRQEMTTDPKHHQDMDGYLHGNGPHDEKNATVTASATPAQMGLQRFGSVSGPRQPPSNSNIMPSDLPQDDQPVNQDISQQPPEQTTATVATGSKGFFSSLFKRDGANSPSQDDGHRLPDGTEYQHKARAMWPYDAAIDTELSFKSNDVLAVIEKQTDGWWKAEILDNERRARGLVPGNYMQAIM</sequence>
<feature type="region of interest" description="Disordered" evidence="9">
    <location>
        <begin position="631"/>
        <end position="716"/>
    </location>
</feature>
<dbReference type="InterPro" id="IPR031160">
    <property type="entry name" value="F_BAR_dom"/>
</dbReference>
<evidence type="ECO:0000256" key="8">
    <source>
        <dbReference type="SAM" id="Coils"/>
    </source>
</evidence>
<keyword evidence="2 6" id="KW-0728">SH3 domain</keyword>
<feature type="compositionally biased region" description="Polar residues" evidence="9">
    <location>
        <begin position="484"/>
        <end position="514"/>
    </location>
</feature>
<dbReference type="PANTHER" id="PTHR23065:SF7">
    <property type="entry name" value="NOSTRIN, ISOFORM H"/>
    <property type="match status" value="1"/>
</dbReference>
<evidence type="ECO:0000256" key="7">
    <source>
        <dbReference type="PROSITE-ProRule" id="PRU01077"/>
    </source>
</evidence>
<reference evidence="12 13" key="1">
    <citation type="submission" date="2016-07" db="EMBL/GenBank/DDBJ databases">
        <title>Pervasive Adenine N6-methylation of Active Genes in Fungi.</title>
        <authorList>
            <consortium name="DOE Joint Genome Institute"/>
            <person name="Mondo S.J."/>
            <person name="Dannebaum R.O."/>
            <person name="Kuo R.C."/>
            <person name="Labutti K."/>
            <person name="Haridas S."/>
            <person name="Kuo A."/>
            <person name="Salamov A."/>
            <person name="Ahrendt S.R."/>
            <person name="Lipzen A."/>
            <person name="Sullivan W."/>
            <person name="Andreopoulos W.B."/>
            <person name="Clum A."/>
            <person name="Lindquist E."/>
            <person name="Daum C."/>
            <person name="Ramamoorthy G.K."/>
            <person name="Gryganskyi A."/>
            <person name="Culley D."/>
            <person name="Magnuson J.K."/>
            <person name="James T.Y."/>
            <person name="O'Malley M.A."/>
            <person name="Stajich J.E."/>
            <person name="Spatafora J.W."/>
            <person name="Visel A."/>
            <person name="Grigoriev I.V."/>
        </authorList>
    </citation>
    <scope>NUCLEOTIDE SEQUENCE [LARGE SCALE GENOMIC DNA]</scope>
    <source>
        <strain evidence="12 13">NRRL 3301</strain>
    </source>
</reference>
<dbReference type="AlphaFoldDB" id="A0A1X2GRK6"/>
<dbReference type="PRINTS" id="PR00452">
    <property type="entry name" value="SH3DOMAIN"/>
</dbReference>